<keyword evidence="3" id="KW-1185">Reference proteome</keyword>
<feature type="transmembrane region" description="Helical" evidence="1">
    <location>
        <begin position="6"/>
        <end position="26"/>
    </location>
</feature>
<dbReference type="Proteomes" id="UP001272097">
    <property type="component" value="Unassembled WGS sequence"/>
</dbReference>
<proteinExistence type="predicted"/>
<evidence type="ECO:0000313" key="2">
    <source>
        <dbReference type="EMBL" id="MDX8443430.1"/>
    </source>
</evidence>
<accession>A0ABU4X511</accession>
<evidence type="ECO:0008006" key="4">
    <source>
        <dbReference type="Google" id="ProtNLM"/>
    </source>
</evidence>
<gene>
    <name evidence="2" type="ORF">RFM51_28070</name>
</gene>
<keyword evidence="1" id="KW-0812">Transmembrane</keyword>
<keyword evidence="1" id="KW-0472">Membrane</keyword>
<evidence type="ECO:0000256" key="1">
    <source>
        <dbReference type="SAM" id="Phobius"/>
    </source>
</evidence>
<dbReference type="EMBL" id="JAVIIS010000063">
    <property type="protein sequence ID" value="MDX8443430.1"/>
    <property type="molecule type" value="Genomic_DNA"/>
</dbReference>
<comment type="caution">
    <text evidence="2">The sequence shown here is derived from an EMBL/GenBank/DDBJ whole genome shotgun (WGS) entry which is preliminary data.</text>
</comment>
<dbReference type="RefSeq" id="WP_320217417.1">
    <property type="nucleotide sequence ID" value="NZ_JAVIIS010000063.1"/>
</dbReference>
<sequence>MADTALVVLVSTLVLAGATALIAIALRRRRKRRKARGNPNPAGDYAPRVKWGPTSGKLNFSSFVYMDVDGDGTYGEADRPMAGIVVRLYDERGTFLASARSNAAGFANFPMSSKRRSAAIQRPGVYRFSVSVPPGWRASSANEDQPVRMLEAPGSLVGLAGEGLPKPVGLAPRRTVSGSTPAGTGATLSVMGKGQLLESRALPADAAFRFPLGIDADEIVIAGSGLDRRLRLSAYPVDLGLLSPGALAPDATLKAIGFDDITPRGLCKVPSGHAGLDWRNLNAMAHDHTANSEGYVNGNVSGAYIAYTSSGHPAEFGRGAPFGFHSVMLTAAWLGSEGETALVESWLGEELVASDEIMLSALAPVHYAPMLKAVTRVRISTRHHWQAVLDDLVVAL</sequence>
<dbReference type="InterPro" id="IPR013783">
    <property type="entry name" value="Ig-like_fold"/>
</dbReference>
<keyword evidence="1" id="KW-1133">Transmembrane helix</keyword>
<name>A0ABU4X511_9HYPH</name>
<dbReference type="Gene3D" id="2.60.40.10">
    <property type="entry name" value="Immunoglobulins"/>
    <property type="match status" value="1"/>
</dbReference>
<evidence type="ECO:0000313" key="3">
    <source>
        <dbReference type="Proteomes" id="UP001272097"/>
    </source>
</evidence>
<protein>
    <recommendedName>
        <fullName evidence="4">SD-repeat containing protein B domain-containing protein</fullName>
    </recommendedName>
</protein>
<reference evidence="2 3" key="1">
    <citation type="submission" date="2023-08" db="EMBL/GenBank/DDBJ databases">
        <title>Implementing the SeqCode for naming new Mesorhizobium species isolated from Vachellia karroo root nodules.</title>
        <authorList>
            <person name="Van Lill M."/>
        </authorList>
    </citation>
    <scope>NUCLEOTIDE SEQUENCE [LARGE SCALE GENOMIC DNA]</scope>
    <source>
        <strain evidence="2 3">VK3E</strain>
    </source>
</reference>
<organism evidence="2 3">
    <name type="scientific">Mesorhizobium australafricanum</name>
    <dbReference type="NCBI Taxonomy" id="3072311"/>
    <lineage>
        <taxon>Bacteria</taxon>
        <taxon>Pseudomonadati</taxon>
        <taxon>Pseudomonadota</taxon>
        <taxon>Alphaproteobacteria</taxon>
        <taxon>Hyphomicrobiales</taxon>
        <taxon>Phyllobacteriaceae</taxon>
        <taxon>Mesorhizobium</taxon>
    </lineage>
</organism>